<organism evidence="10 11">
    <name type="scientific">Merismopedia glauca CCAP 1448/3</name>
    <dbReference type="NCBI Taxonomy" id="1296344"/>
    <lineage>
        <taxon>Bacteria</taxon>
        <taxon>Bacillati</taxon>
        <taxon>Cyanobacteriota</taxon>
        <taxon>Cyanophyceae</taxon>
        <taxon>Synechococcales</taxon>
        <taxon>Merismopediaceae</taxon>
        <taxon>Merismopedia</taxon>
    </lineage>
</organism>
<dbReference type="RefSeq" id="WP_106292127.1">
    <property type="nucleotide sequence ID" value="NZ_CAWNTC010000075.1"/>
</dbReference>
<evidence type="ECO:0000256" key="1">
    <source>
        <dbReference type="ARBA" id="ARBA00004167"/>
    </source>
</evidence>
<dbReference type="EMBL" id="PVWJ01000239">
    <property type="protein sequence ID" value="PSB00358.1"/>
    <property type="molecule type" value="Genomic_DNA"/>
</dbReference>
<evidence type="ECO:0000313" key="10">
    <source>
        <dbReference type="EMBL" id="PSB00358.1"/>
    </source>
</evidence>
<dbReference type="GO" id="GO:0016020">
    <property type="term" value="C:membrane"/>
    <property type="evidence" value="ECO:0007669"/>
    <property type="project" value="UniProtKB-SubCell"/>
</dbReference>
<dbReference type="Proteomes" id="UP000238762">
    <property type="component" value="Unassembled WGS sequence"/>
</dbReference>
<keyword evidence="4 8" id="KW-1133">Transmembrane helix</keyword>
<feature type="domain" description="AprE-like beta-barrel" evidence="9">
    <location>
        <begin position="530"/>
        <end position="620"/>
    </location>
</feature>
<reference evidence="10 11" key="1">
    <citation type="submission" date="2018-02" db="EMBL/GenBank/DDBJ databases">
        <authorList>
            <person name="Cohen D.B."/>
            <person name="Kent A.D."/>
        </authorList>
    </citation>
    <scope>NUCLEOTIDE SEQUENCE [LARGE SCALE GENOMIC DNA]</scope>
    <source>
        <strain evidence="10 11">CCAP 1448/3</strain>
    </source>
</reference>
<evidence type="ECO:0000256" key="3">
    <source>
        <dbReference type="ARBA" id="ARBA00022692"/>
    </source>
</evidence>
<evidence type="ECO:0000313" key="11">
    <source>
        <dbReference type="Proteomes" id="UP000238762"/>
    </source>
</evidence>
<feature type="coiled-coil region" evidence="6">
    <location>
        <begin position="461"/>
        <end position="488"/>
    </location>
</feature>
<keyword evidence="6" id="KW-0175">Coiled coil</keyword>
<feature type="coiled-coil region" evidence="6">
    <location>
        <begin position="103"/>
        <end position="283"/>
    </location>
</feature>
<dbReference type="OrthoDB" id="9775513at2"/>
<sequence length="644" mass="73592">MSQTTDSPPTHDEEEIVVIDDWSDATQELIDTLPKTWTRGLLYFLAIFVAIALPWAVFYSVDETGTARGRLEPKNATQRLDAPASGTVIAVRAKEGDTVKRNQVILELESDLLRNELEQAQDKLEGQQNRLSQLESQKNAFTLALNTQKQQNQAQLLEKDSQIDRAEQEISTAINNAPLQDQEKQAQVGQAQERLSAARKNLRLQEQEKLSQIAQAREKLSAARKNLILQEQEKLSQVEQARQRLSNAQANLSLQPQEKTIQIEQAQARLSAAQETYILATNRLNKERSELERYRRLLAEGVVAQVKVVEIEQRVDESQRLQTETLANIKFADKQLQEQQRSYQILVSQLQSEIEQAQKQFQEQQRSYNRLISQLQSEIKQAQNQLEEQQRSYQTLMSQLQSEIQQTEKQLEEQNRSYQRITNQTDSEVKQAQNRSTQEKRGYETLKKGGELAIFNNQKQIQELVGQITSLEAEMTQSQNEIKSLKLQLQQRTLRAPSNGIITEMPIEEPKAYLQAGQLVAQIAPQNTQLILRAQMPSDQSGFLKVGLPVKVKFDAYPFQDYGIVLGKVIWVSPDTKVLETPQGKIEVFQLEVGLDRTYITNSNKRIDLNPGQTASAEVIIRQRRIIDFIIDPFKKLQQGDLKL</sequence>
<evidence type="ECO:0000256" key="7">
    <source>
        <dbReference type="SAM" id="MobiDB-lite"/>
    </source>
</evidence>
<gene>
    <name evidence="10" type="ORF">C7B64_23960</name>
</gene>
<name>A0A2T1BWN1_9CYAN</name>
<comment type="similarity">
    <text evidence="2">Belongs to the membrane fusion protein (MFP) (TC 8.A.1) family.</text>
</comment>
<dbReference type="InterPro" id="IPR050739">
    <property type="entry name" value="MFP"/>
</dbReference>
<accession>A0A2T1BWN1</accession>
<evidence type="ECO:0000259" key="9">
    <source>
        <dbReference type="Pfam" id="PF26002"/>
    </source>
</evidence>
<dbReference type="InterPro" id="IPR011053">
    <property type="entry name" value="Single_hybrid_motif"/>
</dbReference>
<feature type="transmembrane region" description="Helical" evidence="8">
    <location>
        <begin position="41"/>
        <end position="61"/>
    </location>
</feature>
<dbReference type="InterPro" id="IPR058982">
    <property type="entry name" value="Beta-barrel_AprE"/>
</dbReference>
<dbReference type="AlphaFoldDB" id="A0A2T1BWN1"/>
<feature type="region of interest" description="Disordered" evidence="7">
    <location>
        <begin position="407"/>
        <end position="440"/>
    </location>
</feature>
<evidence type="ECO:0000256" key="6">
    <source>
        <dbReference type="SAM" id="Coils"/>
    </source>
</evidence>
<comment type="caution">
    <text evidence="10">The sequence shown here is derived from an EMBL/GenBank/DDBJ whole genome shotgun (WGS) entry which is preliminary data.</text>
</comment>
<dbReference type="Gene3D" id="2.40.30.170">
    <property type="match status" value="1"/>
</dbReference>
<evidence type="ECO:0000256" key="5">
    <source>
        <dbReference type="ARBA" id="ARBA00023136"/>
    </source>
</evidence>
<dbReference type="Gene3D" id="2.40.50.100">
    <property type="match status" value="1"/>
</dbReference>
<evidence type="ECO:0000256" key="4">
    <source>
        <dbReference type="ARBA" id="ARBA00022989"/>
    </source>
</evidence>
<dbReference type="PANTHER" id="PTHR30386:SF26">
    <property type="entry name" value="TRANSPORT PROTEIN COMB"/>
    <property type="match status" value="1"/>
</dbReference>
<protein>
    <submittedName>
        <fullName evidence="10">Hemolysin D</fullName>
    </submittedName>
</protein>
<reference evidence="10 11" key="2">
    <citation type="submission" date="2018-03" db="EMBL/GenBank/DDBJ databases">
        <title>The ancient ancestry and fast evolution of plastids.</title>
        <authorList>
            <person name="Moore K.R."/>
            <person name="Magnabosco C."/>
            <person name="Momper L."/>
            <person name="Gold D.A."/>
            <person name="Bosak T."/>
            <person name="Fournier G.P."/>
        </authorList>
    </citation>
    <scope>NUCLEOTIDE SEQUENCE [LARGE SCALE GENOMIC DNA]</scope>
    <source>
        <strain evidence="10 11">CCAP 1448/3</strain>
    </source>
</reference>
<feature type="compositionally biased region" description="Polar residues" evidence="7">
    <location>
        <begin position="416"/>
        <end position="436"/>
    </location>
</feature>
<dbReference type="SUPFAM" id="SSF51230">
    <property type="entry name" value="Single hybrid motif"/>
    <property type="match status" value="1"/>
</dbReference>
<evidence type="ECO:0000256" key="8">
    <source>
        <dbReference type="SAM" id="Phobius"/>
    </source>
</evidence>
<keyword evidence="11" id="KW-1185">Reference proteome</keyword>
<dbReference type="Pfam" id="PF26002">
    <property type="entry name" value="Beta-barrel_AprE"/>
    <property type="match status" value="1"/>
</dbReference>
<dbReference type="PANTHER" id="PTHR30386">
    <property type="entry name" value="MEMBRANE FUSION SUBUNIT OF EMRAB-TOLC MULTIDRUG EFFLUX PUMP"/>
    <property type="match status" value="1"/>
</dbReference>
<keyword evidence="3 8" id="KW-0812">Transmembrane</keyword>
<proteinExistence type="inferred from homology"/>
<dbReference type="PRINTS" id="PR01490">
    <property type="entry name" value="RTXTOXIND"/>
</dbReference>
<comment type="subcellular location">
    <subcellularLocation>
        <location evidence="1">Membrane</location>
        <topology evidence="1">Single-pass membrane protein</topology>
    </subcellularLocation>
</comment>
<evidence type="ECO:0000256" key="2">
    <source>
        <dbReference type="ARBA" id="ARBA00009477"/>
    </source>
</evidence>
<keyword evidence="5 8" id="KW-0472">Membrane</keyword>